<dbReference type="KEGG" id="spat:A0O21_04650"/>
<reference evidence="2 3" key="1">
    <citation type="journal article" date="2016" name="Int. J. Syst. Evol. Microbiol.">
        <title>Streptococcuspantholopis sp. nov., isolated from faeces of the Tibetan antelope (Pantholops hodgsonii).</title>
        <authorList>
            <person name="Bai X."/>
            <person name="Xiong Y."/>
            <person name="Lu S."/>
            <person name="Jin D."/>
            <person name="Lai X."/>
            <person name="Yang J."/>
            <person name="Niu L."/>
            <person name="Hu S."/>
            <person name="Meng X."/>
            <person name="Pu J."/>
            <person name="Ye C."/>
            <person name="Xu J."/>
        </authorList>
    </citation>
    <scope>NUCLEOTIDE SEQUENCE [LARGE SCALE GENOMIC DNA]</scope>
    <source>
        <strain evidence="2 3">TA 26</strain>
    </source>
</reference>
<name>A0A172Q7A3_9STRE</name>
<sequence>MDRRRRKKKGLFRKRELIALGVFLMSILLLFAATGSFSVLYIMFFKERNQAVFQQGQEIQISSTADKTSKGQDLAHYHNWIGSIKKIHSKEDDEKNVTYTYQVNFKDGSKIEDVDEKNLVEVADPYYAKGNLVQIARDAQSDLDGQDLAAYRGQAATIDNVAPNYSNAEGGYKYDISLDNGETFSNIPESALSDVYQVPLDAANTAAQNNDILREAFAFAAENPGTVLNLPKGEFLIGSDNPTEDYITLASDTTLRGNSTRLKVEGTAYWFGFATGTGASDGVRNFTMTRIEVSASNLSAGAHFMIMADHGDNWNIYNNTFTMVHKKGSHVFDLGGLQNSVFASNRFVGYAPELTSVTSIPEGADSHDYYAEAIQFDAADNRGTWDAGLIQNIDPNYGTYNQIKQYCHNITVTNNSFLPYTDENGNIIAYSATIGQHSSDTGYISVTYNTFTSSIVNRYKESQTERNFSPVHFSEDSNEVVSGNTIN</sequence>
<dbReference type="EMBL" id="CP014699">
    <property type="protein sequence ID" value="AND79369.1"/>
    <property type="molecule type" value="Genomic_DNA"/>
</dbReference>
<dbReference type="AlphaFoldDB" id="A0A172Q7A3"/>
<keyword evidence="1" id="KW-0812">Transmembrane</keyword>
<reference evidence="3" key="2">
    <citation type="submission" date="2016-03" db="EMBL/GenBank/DDBJ databases">
        <title>Streptococcus antelopensis sp. nov., isolated from the feces of the Tibetan antelope (Pantholops hodgsonii) in Hoh Xil National Nature Reserve, Qinghai, China.</title>
        <authorList>
            <person name="Bai X."/>
        </authorList>
    </citation>
    <scope>NUCLEOTIDE SEQUENCE [LARGE SCALE GENOMIC DNA]</scope>
    <source>
        <strain evidence="3">TA 26</strain>
    </source>
</reference>
<proteinExistence type="predicted"/>
<evidence type="ECO:0000313" key="3">
    <source>
        <dbReference type="Proteomes" id="UP000077317"/>
    </source>
</evidence>
<keyword evidence="3" id="KW-1185">Reference proteome</keyword>
<evidence type="ECO:0000256" key="1">
    <source>
        <dbReference type="SAM" id="Phobius"/>
    </source>
</evidence>
<protein>
    <submittedName>
        <fullName evidence="2">Uncharacterized protein</fullName>
    </submittedName>
</protein>
<dbReference type="Proteomes" id="UP000077317">
    <property type="component" value="Chromosome"/>
</dbReference>
<dbReference type="OrthoDB" id="2233221at2"/>
<keyword evidence="1" id="KW-0472">Membrane</keyword>
<dbReference type="InterPro" id="IPR011050">
    <property type="entry name" value="Pectin_lyase_fold/virulence"/>
</dbReference>
<evidence type="ECO:0000313" key="2">
    <source>
        <dbReference type="EMBL" id="AND79369.1"/>
    </source>
</evidence>
<keyword evidence="1" id="KW-1133">Transmembrane helix</keyword>
<accession>A0A172Q7A3</accession>
<feature type="transmembrane region" description="Helical" evidence="1">
    <location>
        <begin position="20"/>
        <end position="44"/>
    </location>
</feature>
<gene>
    <name evidence="2" type="ORF">A0O21_04650</name>
</gene>
<organism evidence="2 3">
    <name type="scientific">Streptococcus pantholopis</name>
    <dbReference type="NCBI Taxonomy" id="1811193"/>
    <lineage>
        <taxon>Bacteria</taxon>
        <taxon>Bacillati</taxon>
        <taxon>Bacillota</taxon>
        <taxon>Bacilli</taxon>
        <taxon>Lactobacillales</taxon>
        <taxon>Streptococcaceae</taxon>
        <taxon>Streptococcus</taxon>
    </lineage>
</organism>
<dbReference type="STRING" id="1811193.A0O21_04650"/>
<dbReference type="RefSeq" id="WP_067062037.1">
    <property type="nucleotide sequence ID" value="NZ_CP014699.1"/>
</dbReference>
<dbReference type="SUPFAM" id="SSF51126">
    <property type="entry name" value="Pectin lyase-like"/>
    <property type="match status" value="1"/>
</dbReference>